<dbReference type="Proteomes" id="UP000475862">
    <property type="component" value="Unassembled WGS sequence"/>
</dbReference>
<feature type="region of interest" description="Disordered" evidence="1">
    <location>
        <begin position="23"/>
        <end position="56"/>
    </location>
</feature>
<evidence type="ECO:0000313" key="3">
    <source>
        <dbReference type="Proteomes" id="UP000475862"/>
    </source>
</evidence>
<accession>A0A6G0SSD5</accession>
<dbReference type="SUPFAM" id="SSF53098">
    <property type="entry name" value="Ribonuclease H-like"/>
    <property type="match status" value="1"/>
</dbReference>
<evidence type="ECO:0000313" key="2">
    <source>
        <dbReference type="EMBL" id="KAE9521300.1"/>
    </source>
</evidence>
<organism evidence="2 3">
    <name type="scientific">Aphis glycines</name>
    <name type="common">Soybean aphid</name>
    <dbReference type="NCBI Taxonomy" id="307491"/>
    <lineage>
        <taxon>Eukaryota</taxon>
        <taxon>Metazoa</taxon>
        <taxon>Ecdysozoa</taxon>
        <taxon>Arthropoda</taxon>
        <taxon>Hexapoda</taxon>
        <taxon>Insecta</taxon>
        <taxon>Pterygota</taxon>
        <taxon>Neoptera</taxon>
        <taxon>Paraneoptera</taxon>
        <taxon>Hemiptera</taxon>
        <taxon>Sternorrhyncha</taxon>
        <taxon>Aphidomorpha</taxon>
        <taxon>Aphidoidea</taxon>
        <taxon>Aphididae</taxon>
        <taxon>Aphidini</taxon>
        <taxon>Aphis</taxon>
        <taxon>Aphis</taxon>
    </lineage>
</organism>
<protein>
    <recommendedName>
        <fullName evidence="4">DNA-directed DNA polymerase</fullName>
    </recommendedName>
</protein>
<comment type="caution">
    <text evidence="2">The sequence shown here is derived from an EMBL/GenBank/DDBJ whole genome shotgun (WGS) entry which is preliminary data.</text>
</comment>
<name>A0A6G0SSD5_APHGL</name>
<dbReference type="OrthoDB" id="414982at2759"/>
<evidence type="ECO:0000256" key="1">
    <source>
        <dbReference type="SAM" id="MobiDB-lite"/>
    </source>
</evidence>
<sequence length="588" mass="68516">MTTGTTYTTKLSRLVRSQKTRYEHSLEASYSRPSVPNSMENRAFKTSAKSQSHSPNNCEERLCSLIQWFFLVKHVTGSNKHYVGNNYYRHENKYNFEGLSYPTPWDEIKIFEKINNNVSINLYGIKKIDQSSPKCKNYHIFPLRIVDDEKTDHFDIILFNDGEKSHYVYISNFSRLIRSQSILHGHAVYFCKRCFTSFDQQNLKYKLNGQLALEQHRLICGSHKPILPKMPDVGTTLQFKSWRNANRHPFTIYSDFEALLFKTDEIKGTNSKIIQTHKPMSYGFVVKVSDDVPLDLVNAFNIPTSPVIHRGNIGEQDVAKHFVEVSRKIEQLLKTNVPITMSDDDTRRYNANTHCNFCEQSFNSIEKQPKFVPCFFHNLSSYDAHFIVTELEYDAKTTDVIPNTEEKYISFSKYISNTFSIRFIDTIKFMASSLSSFANNLMTTGYDKFRETAKHFSTVDMSLVKRKGVYPYEYTDIWEKLGVDTLPEKEDFYSTLTESEINDEEYEHAKNVWNHFGCQTLGELTRGRPFDQSKCINYIQKCIYILSNYYMMNYCSKAMSYGFLVKSSDDVQTELIEEYEIPTVPVVY</sequence>
<gene>
    <name evidence="2" type="ORF">AGLY_018319</name>
</gene>
<dbReference type="PANTHER" id="PTHR31511">
    <property type="entry name" value="PROTEIN CBG23764"/>
    <property type="match status" value="1"/>
</dbReference>
<feature type="compositionally biased region" description="Polar residues" evidence="1">
    <location>
        <begin position="31"/>
        <end position="40"/>
    </location>
</feature>
<reference evidence="2 3" key="1">
    <citation type="submission" date="2019-08" db="EMBL/GenBank/DDBJ databases">
        <title>The genome of the soybean aphid Biotype 1, its phylome, world population structure and adaptation to the North American continent.</title>
        <authorList>
            <person name="Giordano R."/>
            <person name="Donthu R.K."/>
            <person name="Hernandez A.G."/>
            <person name="Wright C.L."/>
            <person name="Zimin A.V."/>
        </authorList>
    </citation>
    <scope>NUCLEOTIDE SEQUENCE [LARGE SCALE GENOMIC DNA]</scope>
    <source>
        <tissue evidence="2">Whole aphids</tissue>
    </source>
</reference>
<keyword evidence="3" id="KW-1185">Reference proteome</keyword>
<feature type="compositionally biased region" description="Polar residues" evidence="1">
    <location>
        <begin position="47"/>
        <end position="56"/>
    </location>
</feature>
<dbReference type="AlphaFoldDB" id="A0A6G0SSD5"/>
<dbReference type="InterPro" id="IPR012337">
    <property type="entry name" value="RNaseH-like_sf"/>
</dbReference>
<dbReference type="PANTHER" id="PTHR31511:SF12">
    <property type="entry name" value="RHO TERMINATION FACTOR N-TERMINAL DOMAIN-CONTAINING PROTEIN"/>
    <property type="match status" value="1"/>
</dbReference>
<evidence type="ECO:0008006" key="4">
    <source>
        <dbReference type="Google" id="ProtNLM"/>
    </source>
</evidence>
<proteinExistence type="predicted"/>
<dbReference type="EMBL" id="VYZN01003159">
    <property type="protein sequence ID" value="KAE9521300.1"/>
    <property type="molecule type" value="Genomic_DNA"/>
</dbReference>